<evidence type="ECO:0000313" key="2">
    <source>
        <dbReference type="Proteomes" id="UP000067461"/>
    </source>
</evidence>
<accession>A0A060NL62</accession>
<evidence type="ECO:0000313" key="1">
    <source>
        <dbReference type="EMBL" id="BAO80233.1"/>
    </source>
</evidence>
<dbReference type="EMBL" id="AP014568">
    <property type="protein sequence ID" value="BAO80233.1"/>
    <property type="molecule type" value="Genomic_DNA"/>
</dbReference>
<organism evidence="1 2">
    <name type="scientific">Serpentinimonas raichei</name>
    <dbReference type="NCBI Taxonomy" id="1458425"/>
    <lineage>
        <taxon>Bacteria</taxon>
        <taxon>Pseudomonadati</taxon>
        <taxon>Pseudomonadota</taxon>
        <taxon>Betaproteobacteria</taxon>
        <taxon>Burkholderiales</taxon>
        <taxon>Comamonadaceae</taxon>
        <taxon>Serpentinimonas</taxon>
    </lineage>
</organism>
<name>A0A060NL62_9BURK</name>
<dbReference type="AlphaFoldDB" id="A0A060NL62"/>
<dbReference type="HOGENOM" id="CLU_164558_1_1_4"/>
<proteinExistence type="predicted"/>
<protein>
    <recommendedName>
        <fullName evidence="3">Polymerase nucleotidyl transferase domain-containing protein</fullName>
    </recommendedName>
</protein>
<dbReference type="RefSeq" id="WP_082039846.1">
    <property type="nucleotide sequence ID" value="NZ_AP014568.1"/>
</dbReference>
<dbReference type="SUPFAM" id="SSF81301">
    <property type="entry name" value="Nucleotidyltransferase"/>
    <property type="match status" value="1"/>
</dbReference>
<dbReference type="Proteomes" id="UP000067461">
    <property type="component" value="Chromosome"/>
</dbReference>
<dbReference type="InterPro" id="IPR043519">
    <property type="entry name" value="NT_sf"/>
</dbReference>
<evidence type="ECO:0008006" key="3">
    <source>
        <dbReference type="Google" id="ProtNLM"/>
    </source>
</evidence>
<keyword evidence="2" id="KW-1185">Reference proteome</keyword>
<dbReference type="STRING" id="1458425.SRAA_0379"/>
<dbReference type="OrthoDB" id="14556at2"/>
<sequence>MRLSAFERQTLKQAALSSFGPGVVLRLFGSRVADGQRGGDIDLLVETQLLDPAQIAQAHTRFLARVYSHLGEQM</sequence>
<gene>
    <name evidence="1" type="ORF">SRAA_0379</name>
</gene>
<reference evidence="1 2" key="1">
    <citation type="journal article" date="2014" name="Nat. Commun.">
        <title>Physiological and genomic features of highly alkaliphilic hydrogen-utilizing Betaproteobacteria from a continental serpentinizing site.</title>
        <authorList>
            <person name="Suzuki S."/>
            <person name="Kuenen J.G."/>
            <person name="Schipper K."/>
            <person name="van der Velde S."/>
            <person name="Ishii S."/>
            <person name="Wu A."/>
            <person name="Sorokin D.Y."/>
            <person name="Tenney A."/>
            <person name="Meng X.Y."/>
            <person name="Morrill P.L."/>
            <person name="Kamagata Y."/>
            <person name="Muyzer G."/>
            <person name="Nealson K.H."/>
        </authorList>
    </citation>
    <scope>NUCLEOTIDE SEQUENCE [LARGE SCALE GENOMIC DNA]</scope>
    <source>
        <strain evidence="1 2">A1</strain>
    </source>
</reference>
<dbReference type="KEGG" id="cbaa:SRAA_0379"/>